<dbReference type="InterPro" id="IPR009875">
    <property type="entry name" value="PilZ_domain"/>
</dbReference>
<name>A0A0C6FLQ4_9HYPH</name>
<feature type="transmembrane region" description="Helical" evidence="4">
    <location>
        <begin position="70"/>
        <end position="93"/>
    </location>
</feature>
<geneLocation type="plasmid" evidence="7">
    <name>pMaq22A_1p DNA</name>
</geneLocation>
<dbReference type="InterPro" id="IPR004089">
    <property type="entry name" value="MCPsignal_dom"/>
</dbReference>
<dbReference type="EMBL" id="AP014705">
    <property type="protein sequence ID" value="BAQ49288.1"/>
    <property type="molecule type" value="Genomic_DNA"/>
</dbReference>
<keyword evidence="4" id="KW-0812">Transmembrane</keyword>
<gene>
    <name evidence="6" type="primary">tar</name>
    <name evidence="6" type="ORF">Maq22A_1p35220</name>
</gene>
<evidence type="ECO:0000259" key="5">
    <source>
        <dbReference type="PROSITE" id="PS50111"/>
    </source>
</evidence>
<feature type="domain" description="Methyl-accepting transducer" evidence="5">
    <location>
        <begin position="206"/>
        <end position="467"/>
    </location>
</feature>
<keyword evidence="4" id="KW-0472">Membrane</keyword>
<feature type="transmembrane region" description="Helical" evidence="4">
    <location>
        <begin position="12"/>
        <end position="35"/>
    </location>
</feature>
<dbReference type="PATRIC" id="fig|270351.10.peg.6350"/>
<feature type="region of interest" description="Disordered" evidence="3">
    <location>
        <begin position="439"/>
        <end position="458"/>
    </location>
</feature>
<evidence type="ECO:0000256" key="4">
    <source>
        <dbReference type="SAM" id="Phobius"/>
    </source>
</evidence>
<organism evidence="6 7">
    <name type="scientific">Methylobacterium aquaticum</name>
    <dbReference type="NCBI Taxonomy" id="270351"/>
    <lineage>
        <taxon>Bacteria</taxon>
        <taxon>Pseudomonadati</taxon>
        <taxon>Pseudomonadota</taxon>
        <taxon>Alphaproteobacteria</taxon>
        <taxon>Hyphomicrobiales</taxon>
        <taxon>Methylobacteriaceae</taxon>
        <taxon>Methylobacterium</taxon>
    </lineage>
</organism>
<keyword evidence="6" id="KW-0614">Plasmid</keyword>
<dbReference type="RefSeq" id="WP_060850373.1">
    <property type="nucleotide sequence ID" value="NZ_AP014705.1"/>
</dbReference>
<keyword evidence="1 2" id="KW-0807">Transducer</keyword>
<dbReference type="Pfam" id="PF07238">
    <property type="entry name" value="PilZ"/>
    <property type="match status" value="1"/>
</dbReference>
<dbReference type="AlphaFoldDB" id="A0A0C6FLQ4"/>
<dbReference type="GO" id="GO:0007165">
    <property type="term" value="P:signal transduction"/>
    <property type="evidence" value="ECO:0007669"/>
    <property type="project" value="UniProtKB-KW"/>
</dbReference>
<proteinExistence type="predicted"/>
<dbReference type="SUPFAM" id="SSF141371">
    <property type="entry name" value="PilZ domain-like"/>
    <property type="match status" value="1"/>
</dbReference>
<dbReference type="SMART" id="SM00283">
    <property type="entry name" value="MA"/>
    <property type="match status" value="1"/>
</dbReference>
<dbReference type="PANTHER" id="PTHR32089:SF112">
    <property type="entry name" value="LYSOZYME-LIKE PROTEIN-RELATED"/>
    <property type="match status" value="1"/>
</dbReference>
<dbReference type="GO" id="GO:0035438">
    <property type="term" value="F:cyclic-di-GMP binding"/>
    <property type="evidence" value="ECO:0007669"/>
    <property type="project" value="InterPro"/>
</dbReference>
<keyword evidence="4" id="KW-1133">Transmembrane helix</keyword>
<dbReference type="Gene3D" id="1.10.287.950">
    <property type="entry name" value="Methyl-accepting chemotaxis protein"/>
    <property type="match status" value="1"/>
</dbReference>
<dbReference type="Pfam" id="PF00015">
    <property type="entry name" value="MCPsignal"/>
    <property type="match status" value="1"/>
</dbReference>
<reference evidence="7" key="2">
    <citation type="submission" date="2015-01" db="EMBL/GenBank/DDBJ databases">
        <title>Complete genome sequence of Methylobacterium aquaticum strain 22A.</title>
        <authorList>
            <person name="Tani A."/>
            <person name="Ogura Y."/>
            <person name="Hayashi T."/>
        </authorList>
    </citation>
    <scope>NUCLEOTIDE SEQUENCE [LARGE SCALE GENOMIC DNA]</scope>
    <source>
        <strain evidence="7">MA-22A</strain>
        <plasmid evidence="7">Plasmid pMaq22A_1p DNA</plasmid>
    </source>
</reference>
<evidence type="ECO:0000256" key="3">
    <source>
        <dbReference type="SAM" id="MobiDB-lite"/>
    </source>
</evidence>
<evidence type="ECO:0000313" key="7">
    <source>
        <dbReference type="Proteomes" id="UP000061432"/>
    </source>
</evidence>
<feature type="transmembrane region" description="Helical" evidence="4">
    <location>
        <begin position="144"/>
        <end position="165"/>
    </location>
</feature>
<dbReference type="GO" id="GO:0016020">
    <property type="term" value="C:membrane"/>
    <property type="evidence" value="ECO:0007669"/>
    <property type="project" value="InterPro"/>
</dbReference>
<reference evidence="6 7" key="1">
    <citation type="journal article" date="2015" name="Genome Announc.">
        <title>Complete Genome Sequence of Methylobacterium aquaticum Strain 22A, Isolated from Racomitrium japonicum Moss.</title>
        <authorList>
            <person name="Tani A."/>
            <person name="Ogura Y."/>
            <person name="Hayashi T."/>
            <person name="Kimbara K."/>
        </authorList>
    </citation>
    <scope>NUCLEOTIDE SEQUENCE [LARGE SCALE GENOMIC DNA]</scope>
    <source>
        <strain evidence="6 7">MA-22A</strain>
        <plasmid evidence="7">Plasmid pMaq22A_1p DNA</plasmid>
    </source>
</reference>
<evidence type="ECO:0000313" key="6">
    <source>
        <dbReference type="EMBL" id="BAQ49288.1"/>
    </source>
</evidence>
<accession>A0A0C6FLQ4</accession>
<dbReference type="SUPFAM" id="SSF58104">
    <property type="entry name" value="Methyl-accepting chemotaxis protein (MCP) signaling domain"/>
    <property type="match status" value="1"/>
</dbReference>
<dbReference type="PANTHER" id="PTHR32089">
    <property type="entry name" value="METHYL-ACCEPTING CHEMOTAXIS PROTEIN MCPB"/>
    <property type="match status" value="1"/>
</dbReference>
<dbReference type="OrthoDB" id="354287at2"/>
<dbReference type="PROSITE" id="PS50111">
    <property type="entry name" value="CHEMOTAXIS_TRANSDUC_2"/>
    <property type="match status" value="1"/>
</dbReference>
<dbReference type="Proteomes" id="UP000061432">
    <property type="component" value="Plasmid pMaq22A_1p"/>
</dbReference>
<dbReference type="KEGG" id="maqu:Maq22A_1p35220"/>
<sequence>MTDNSSLDRLRLAFLPVMTGALGALAILVTALAWWRDVMPVPVTALALLLPGAALAAARRHRAAAITRHLSSAALMMLVGLLVLVSSGTHLQIDVHMVFFAALAVAAGWCCWSSILVAAGVVAVHHLALNVLYPAAVFPNGAEYLRVVLHAFVLVTEAAALVLAARQLAKALSSAEEATRHAADSVLAQRRAEAAAGQDRNLEVHRQRRLGEVVAEFRDALVEIEHKVKRETSGMRETALSLNGVAEQSSVQAANAETTASATARNVLSVSAGAEELSASISDIAGQTERAREFIAHMTEIARTTNEEVEQLAVVADRIGAVTGLIKSVADQTNLLALNATIEAARAGAAGRGFAVVASEVKALAGQTMKAADEIVSQVDAIQASTRRTVGSVQAMASATQEVNALTTSIAVSVDQQRAATQEISRTVAQVAQGSSEAHAGAVSVSQATRETRHHADSALSASESLQAVAADLARSVSQFVQRVTTDLEERRGAVRIAVAEAGFLHSRGRRYPVRLVEVSSHGARVTDVPPLASGEAVEFETADGGRIPAAVAWSEDGAAGLEIQSGLRHPALDVRLGMAA</sequence>
<feature type="transmembrane region" description="Helical" evidence="4">
    <location>
        <begin position="99"/>
        <end position="132"/>
    </location>
</feature>
<protein>
    <submittedName>
        <fullName evidence="6">Chemotaxis protein</fullName>
    </submittedName>
</protein>
<evidence type="ECO:0000256" key="2">
    <source>
        <dbReference type="PROSITE-ProRule" id="PRU00284"/>
    </source>
</evidence>
<feature type="transmembrane region" description="Helical" evidence="4">
    <location>
        <begin position="41"/>
        <end position="58"/>
    </location>
</feature>
<evidence type="ECO:0000256" key="1">
    <source>
        <dbReference type="ARBA" id="ARBA00023224"/>
    </source>
</evidence>